<dbReference type="OrthoDB" id="10248252at2759"/>
<dbReference type="InterPro" id="IPR036322">
    <property type="entry name" value="WD40_repeat_dom_sf"/>
</dbReference>
<dbReference type="InterPro" id="IPR001680">
    <property type="entry name" value="WD40_rpt"/>
</dbReference>
<dbReference type="Gene3D" id="2.130.10.10">
    <property type="entry name" value="YVTN repeat-like/Quinoprotein amine dehydrogenase"/>
    <property type="match status" value="1"/>
</dbReference>
<dbReference type="EMBL" id="KN881629">
    <property type="protein sequence ID" value="KIY52977.1"/>
    <property type="molecule type" value="Genomic_DNA"/>
</dbReference>
<organism evidence="2 3">
    <name type="scientific">Fistulina hepatica ATCC 64428</name>
    <dbReference type="NCBI Taxonomy" id="1128425"/>
    <lineage>
        <taxon>Eukaryota</taxon>
        <taxon>Fungi</taxon>
        <taxon>Dikarya</taxon>
        <taxon>Basidiomycota</taxon>
        <taxon>Agaricomycotina</taxon>
        <taxon>Agaricomycetes</taxon>
        <taxon>Agaricomycetidae</taxon>
        <taxon>Agaricales</taxon>
        <taxon>Fistulinaceae</taxon>
        <taxon>Fistulina</taxon>
    </lineage>
</organism>
<dbReference type="Proteomes" id="UP000054144">
    <property type="component" value="Unassembled WGS sequence"/>
</dbReference>
<evidence type="ECO:0000313" key="2">
    <source>
        <dbReference type="EMBL" id="KIY52977.1"/>
    </source>
</evidence>
<keyword evidence="1" id="KW-0853">WD repeat</keyword>
<dbReference type="SUPFAM" id="SSF50978">
    <property type="entry name" value="WD40 repeat-like"/>
    <property type="match status" value="1"/>
</dbReference>
<dbReference type="AlphaFoldDB" id="A0A0D7AN14"/>
<feature type="repeat" description="WD" evidence="1">
    <location>
        <begin position="110"/>
        <end position="123"/>
    </location>
</feature>
<dbReference type="SMART" id="SM00320">
    <property type="entry name" value="WD40"/>
    <property type="match status" value="2"/>
</dbReference>
<dbReference type="PROSITE" id="PS50082">
    <property type="entry name" value="WD_REPEATS_2"/>
    <property type="match status" value="1"/>
</dbReference>
<evidence type="ECO:0008006" key="4">
    <source>
        <dbReference type="Google" id="ProtNLM"/>
    </source>
</evidence>
<sequence length="160" mass="17144">LALLTAGETGNSLRLFDVARKVPEATHRLTLKPQPTGTHFEVSVASFSPDDHYLALACSDNTILVYDARFMDGLLAEYSHDGAPRVTDSDYGVVGAQWCLSPFDSSRMGLVTGGNDGCVRIWEPSKANGGNQGTVLVSMDSDIAAFSLGDRNRGEHDLVV</sequence>
<keyword evidence="3" id="KW-1185">Reference proteome</keyword>
<gene>
    <name evidence="2" type="ORF">FISHEDRAFT_34491</name>
</gene>
<proteinExistence type="predicted"/>
<protein>
    <recommendedName>
        <fullName evidence="4">WD40 repeat-like protein</fullName>
    </recommendedName>
</protein>
<dbReference type="Pfam" id="PF00400">
    <property type="entry name" value="WD40"/>
    <property type="match status" value="2"/>
</dbReference>
<accession>A0A0D7AN14</accession>
<feature type="non-terminal residue" evidence="2">
    <location>
        <position position="1"/>
    </location>
</feature>
<evidence type="ECO:0000256" key="1">
    <source>
        <dbReference type="PROSITE-ProRule" id="PRU00221"/>
    </source>
</evidence>
<name>A0A0D7AN14_9AGAR</name>
<dbReference type="InterPro" id="IPR015943">
    <property type="entry name" value="WD40/YVTN_repeat-like_dom_sf"/>
</dbReference>
<evidence type="ECO:0000313" key="3">
    <source>
        <dbReference type="Proteomes" id="UP000054144"/>
    </source>
</evidence>
<reference evidence="2 3" key="1">
    <citation type="journal article" date="2015" name="Fungal Genet. Biol.">
        <title>Evolution of novel wood decay mechanisms in Agaricales revealed by the genome sequences of Fistulina hepatica and Cylindrobasidium torrendii.</title>
        <authorList>
            <person name="Floudas D."/>
            <person name="Held B.W."/>
            <person name="Riley R."/>
            <person name="Nagy L.G."/>
            <person name="Koehler G."/>
            <person name="Ransdell A.S."/>
            <person name="Younus H."/>
            <person name="Chow J."/>
            <person name="Chiniquy J."/>
            <person name="Lipzen A."/>
            <person name="Tritt A."/>
            <person name="Sun H."/>
            <person name="Haridas S."/>
            <person name="LaButti K."/>
            <person name="Ohm R.A."/>
            <person name="Kues U."/>
            <person name="Blanchette R.A."/>
            <person name="Grigoriev I.V."/>
            <person name="Minto R.E."/>
            <person name="Hibbett D.S."/>
        </authorList>
    </citation>
    <scope>NUCLEOTIDE SEQUENCE [LARGE SCALE GENOMIC DNA]</scope>
    <source>
        <strain evidence="2 3">ATCC 64428</strain>
    </source>
</reference>